<dbReference type="CDD" id="cd01998">
    <property type="entry name" value="MnmA_TRMU-like"/>
    <property type="match status" value="1"/>
</dbReference>
<dbReference type="InterPro" id="IPR014729">
    <property type="entry name" value="Rossmann-like_a/b/a_fold"/>
</dbReference>
<evidence type="ECO:0000256" key="9">
    <source>
        <dbReference type="HAMAP-Rule" id="MF_00144"/>
    </source>
</evidence>
<evidence type="ECO:0000259" key="10">
    <source>
        <dbReference type="Pfam" id="PF20258"/>
    </source>
</evidence>
<dbReference type="PANTHER" id="PTHR11933">
    <property type="entry name" value="TRNA 5-METHYLAMINOMETHYL-2-THIOURIDYLATE -METHYLTRANSFERASE"/>
    <property type="match status" value="1"/>
</dbReference>
<feature type="site" description="Interaction with tRNA" evidence="9">
    <location>
        <position position="117"/>
    </location>
</feature>
<dbReference type="GO" id="GO:0000049">
    <property type="term" value="F:tRNA binding"/>
    <property type="evidence" value="ECO:0007669"/>
    <property type="project" value="UniProtKB-KW"/>
</dbReference>
<evidence type="ECO:0000313" key="12">
    <source>
        <dbReference type="EMBL" id="SHI00706.1"/>
    </source>
</evidence>
<feature type="site" description="Interaction with tRNA" evidence="9">
    <location>
        <position position="327"/>
    </location>
</feature>
<keyword evidence="13" id="KW-1185">Reference proteome</keyword>
<dbReference type="EMBL" id="FQXS01000021">
    <property type="protein sequence ID" value="SHI00706.1"/>
    <property type="molecule type" value="Genomic_DNA"/>
</dbReference>
<keyword evidence="12" id="KW-0489">Methyltransferase</keyword>
<dbReference type="InterPro" id="IPR046885">
    <property type="entry name" value="MnmA-like_C"/>
</dbReference>
<evidence type="ECO:0000256" key="2">
    <source>
        <dbReference type="ARBA" id="ARBA00022679"/>
    </source>
</evidence>
<dbReference type="GO" id="GO:0103016">
    <property type="term" value="F:tRNA-uridine 2-sulfurtransferase activity"/>
    <property type="evidence" value="ECO:0007669"/>
    <property type="project" value="UniProtKB-EC"/>
</dbReference>
<evidence type="ECO:0000313" key="13">
    <source>
        <dbReference type="Proteomes" id="UP000184139"/>
    </source>
</evidence>
<evidence type="ECO:0000259" key="11">
    <source>
        <dbReference type="Pfam" id="PF20259"/>
    </source>
</evidence>
<keyword evidence="5 9" id="KW-0067">ATP-binding</keyword>
<dbReference type="InterPro" id="IPR046884">
    <property type="entry name" value="MnmA-like_central"/>
</dbReference>
<keyword evidence="4 9" id="KW-0547">Nucleotide-binding</keyword>
<evidence type="ECO:0000256" key="6">
    <source>
        <dbReference type="ARBA" id="ARBA00022884"/>
    </source>
</evidence>
<keyword evidence="1 9" id="KW-0820">tRNA-binding</keyword>
<keyword evidence="2 9" id="KW-0808">Transferase</keyword>
<feature type="binding site" evidence="9">
    <location>
        <position position="34"/>
    </location>
    <ligand>
        <name>ATP</name>
        <dbReference type="ChEBI" id="CHEBI:30616"/>
    </ligand>
</feature>
<dbReference type="PANTHER" id="PTHR11933:SF5">
    <property type="entry name" value="MITOCHONDRIAL TRNA-SPECIFIC 2-THIOURIDYLASE 1"/>
    <property type="match status" value="1"/>
</dbReference>
<comment type="caution">
    <text evidence="9">Lacks conserved residue(s) required for the propagation of feature annotation.</text>
</comment>
<sequence>MNETPIGIALSGGVDSTAAALLLSREHRVRGFLMNIGQPGFDRQLEQVETIARRLAIDLRVVDLRQDFNRLVLDYFASTYRAGMTPNPCMICNRSVKFGLFLNHIRADGCAVMATGHYARIARIDGEIALLRGLDQTKDQSYFLARLRPEQLEQIRFPLGSMAKEDTYRFVEQHGFHGFHGNESQDVCFLHDTTISEYLAATSIHPARPGPIVTPTGERIGSHHGLLHYTIGQRRGIGLPDQSPWYVTAIKPATNTLVVGKADDLLQTRLLACRANWLSGSPPQTGQRFLVRIRSTHRGSNGVIDDLDGDSFTLRFSEPQRAVAPGQFAVLYDGERVIGSGEICPQPSAHPTTLQ</sequence>
<dbReference type="SUPFAM" id="SSF52402">
    <property type="entry name" value="Adenine nucleotide alpha hydrolases-like"/>
    <property type="match status" value="1"/>
</dbReference>
<dbReference type="NCBIfam" id="TIGR00420">
    <property type="entry name" value="trmU"/>
    <property type="match status" value="1"/>
</dbReference>
<dbReference type="AlphaFoldDB" id="A0A1M5XLT6"/>
<reference evidence="12 13" key="1">
    <citation type="submission" date="2016-11" db="EMBL/GenBank/DDBJ databases">
        <authorList>
            <person name="Jaros S."/>
            <person name="Januszkiewicz K."/>
            <person name="Wedrychowicz H."/>
        </authorList>
    </citation>
    <scope>NUCLEOTIDE SEQUENCE [LARGE SCALE GENOMIC DNA]</scope>
    <source>
        <strain evidence="12 13">DSM 9705</strain>
    </source>
</reference>
<evidence type="ECO:0000256" key="3">
    <source>
        <dbReference type="ARBA" id="ARBA00022694"/>
    </source>
</evidence>
<feature type="active site" description="Nucleophile" evidence="9">
    <location>
        <position position="92"/>
    </location>
</feature>
<feature type="region of interest" description="Interaction with tRNA" evidence="9">
    <location>
        <begin position="138"/>
        <end position="140"/>
    </location>
</feature>
<comment type="similarity">
    <text evidence="9">Belongs to the MnmA/TRMU family.</text>
</comment>
<dbReference type="Pfam" id="PF03054">
    <property type="entry name" value="tRNA_Me_trans"/>
    <property type="match status" value="1"/>
</dbReference>
<dbReference type="Gene3D" id="3.40.50.620">
    <property type="entry name" value="HUPs"/>
    <property type="match status" value="1"/>
</dbReference>
<proteinExistence type="inferred from homology"/>
<dbReference type="InterPro" id="IPR023382">
    <property type="entry name" value="MnmA-like_central_sf"/>
</dbReference>
<evidence type="ECO:0000256" key="8">
    <source>
        <dbReference type="ARBA" id="ARBA00051542"/>
    </source>
</evidence>
<feature type="domain" description="tRNA-specific 2-thiouridylase MnmA-like central" evidence="11">
    <location>
        <begin position="205"/>
        <end position="261"/>
    </location>
</feature>
<comment type="catalytic activity">
    <reaction evidence="8 9">
        <text>S-sulfanyl-L-cysteinyl-[protein] + uridine(34) in tRNA + AH2 + ATP = 2-thiouridine(34) in tRNA + L-cysteinyl-[protein] + A + AMP + diphosphate + H(+)</text>
        <dbReference type="Rhea" id="RHEA:47032"/>
        <dbReference type="Rhea" id="RHEA-COMP:10131"/>
        <dbReference type="Rhea" id="RHEA-COMP:11726"/>
        <dbReference type="Rhea" id="RHEA-COMP:11727"/>
        <dbReference type="Rhea" id="RHEA-COMP:11728"/>
        <dbReference type="ChEBI" id="CHEBI:13193"/>
        <dbReference type="ChEBI" id="CHEBI:15378"/>
        <dbReference type="ChEBI" id="CHEBI:17499"/>
        <dbReference type="ChEBI" id="CHEBI:29950"/>
        <dbReference type="ChEBI" id="CHEBI:30616"/>
        <dbReference type="ChEBI" id="CHEBI:33019"/>
        <dbReference type="ChEBI" id="CHEBI:61963"/>
        <dbReference type="ChEBI" id="CHEBI:65315"/>
        <dbReference type="ChEBI" id="CHEBI:87170"/>
        <dbReference type="ChEBI" id="CHEBI:456215"/>
        <dbReference type="EC" id="2.8.1.13"/>
    </reaction>
</comment>
<dbReference type="NCBIfam" id="NF001138">
    <property type="entry name" value="PRK00143.1"/>
    <property type="match status" value="1"/>
</dbReference>
<dbReference type="Gene3D" id="2.30.30.280">
    <property type="entry name" value="Adenine nucleotide alpha hydrolases-like domains"/>
    <property type="match status" value="1"/>
</dbReference>
<feature type="binding site" evidence="9">
    <location>
        <begin position="9"/>
        <end position="16"/>
    </location>
    <ligand>
        <name>ATP</name>
        <dbReference type="ChEBI" id="CHEBI:30616"/>
    </ligand>
</feature>
<dbReference type="Proteomes" id="UP000184139">
    <property type="component" value="Unassembled WGS sequence"/>
</dbReference>
<dbReference type="Pfam" id="PF20258">
    <property type="entry name" value="tRNA_Me_trans_C"/>
    <property type="match status" value="1"/>
</dbReference>
<dbReference type="GO" id="GO:0008168">
    <property type="term" value="F:methyltransferase activity"/>
    <property type="evidence" value="ECO:0007669"/>
    <property type="project" value="UniProtKB-KW"/>
</dbReference>
<feature type="active site" description="Cysteine persulfide intermediate" evidence="9">
    <location>
        <position position="188"/>
    </location>
</feature>
<dbReference type="GO" id="GO:0005524">
    <property type="term" value="F:ATP binding"/>
    <property type="evidence" value="ECO:0007669"/>
    <property type="project" value="UniProtKB-KW"/>
</dbReference>
<gene>
    <name evidence="9" type="primary">mnmA</name>
    <name evidence="12" type="ORF">SAMN02745124_03172</name>
</gene>
<dbReference type="EC" id="2.8.1.13" evidence="9"/>
<dbReference type="FunFam" id="2.30.30.280:FF:000001">
    <property type="entry name" value="tRNA-specific 2-thiouridylase MnmA"/>
    <property type="match status" value="1"/>
</dbReference>
<dbReference type="Pfam" id="PF20259">
    <property type="entry name" value="tRNA_Me_trans_M"/>
    <property type="match status" value="1"/>
</dbReference>
<dbReference type="HAMAP" id="MF_00144">
    <property type="entry name" value="tRNA_thiouridyl_MnmA"/>
    <property type="match status" value="1"/>
</dbReference>
<comment type="function">
    <text evidence="9">Catalyzes the 2-thiolation of uridine at the wobble position (U34) of tRNA, leading to the formation of s(2)U34.</text>
</comment>
<evidence type="ECO:0000256" key="7">
    <source>
        <dbReference type="ARBA" id="ARBA00023157"/>
    </source>
</evidence>
<dbReference type="InterPro" id="IPR004506">
    <property type="entry name" value="MnmA-like"/>
</dbReference>
<dbReference type="GO" id="GO:0005737">
    <property type="term" value="C:cytoplasm"/>
    <property type="evidence" value="ECO:0007669"/>
    <property type="project" value="UniProtKB-SubCell"/>
</dbReference>
<comment type="subcellular location">
    <subcellularLocation>
        <location evidence="9">Cytoplasm</location>
    </subcellularLocation>
</comment>
<evidence type="ECO:0000256" key="1">
    <source>
        <dbReference type="ARBA" id="ARBA00022555"/>
    </source>
</evidence>
<dbReference type="Gene3D" id="2.40.30.10">
    <property type="entry name" value="Translation factors"/>
    <property type="match status" value="1"/>
</dbReference>
<name>A0A1M5XLT6_9BACT</name>
<dbReference type="GO" id="GO:0032259">
    <property type="term" value="P:methylation"/>
    <property type="evidence" value="ECO:0007669"/>
    <property type="project" value="UniProtKB-KW"/>
</dbReference>
<keyword evidence="9" id="KW-0963">Cytoplasm</keyword>
<dbReference type="RefSeq" id="WP_073377543.1">
    <property type="nucleotide sequence ID" value="NZ_FQXS01000021.1"/>
</dbReference>
<dbReference type="STRING" id="1121409.SAMN02745124_03172"/>
<protein>
    <recommendedName>
        <fullName evidence="9">tRNA-specific 2-thiouridylase MnmA</fullName>
        <ecNumber evidence="9">2.8.1.13</ecNumber>
    </recommendedName>
</protein>
<keyword evidence="6 9" id="KW-0694">RNA-binding</keyword>
<dbReference type="OrthoDB" id="9800696at2"/>
<keyword evidence="7" id="KW-1015">Disulfide bond</keyword>
<accession>A0A1M5XLT6</accession>
<feature type="domain" description="tRNA-specific 2-thiouridylase MnmA-like C-terminal" evidence="10">
    <location>
        <begin position="269"/>
        <end position="343"/>
    </location>
</feature>
<evidence type="ECO:0000256" key="5">
    <source>
        <dbReference type="ARBA" id="ARBA00022840"/>
    </source>
</evidence>
<organism evidence="12 13">
    <name type="scientific">Desulfofustis glycolicus DSM 9705</name>
    <dbReference type="NCBI Taxonomy" id="1121409"/>
    <lineage>
        <taxon>Bacteria</taxon>
        <taxon>Pseudomonadati</taxon>
        <taxon>Thermodesulfobacteriota</taxon>
        <taxon>Desulfobulbia</taxon>
        <taxon>Desulfobulbales</taxon>
        <taxon>Desulfocapsaceae</taxon>
        <taxon>Desulfofustis</taxon>
    </lineage>
</organism>
<keyword evidence="3 9" id="KW-0819">tRNA processing</keyword>
<evidence type="ECO:0000256" key="4">
    <source>
        <dbReference type="ARBA" id="ARBA00022741"/>
    </source>
</evidence>
<dbReference type="GO" id="GO:0002143">
    <property type="term" value="P:tRNA wobble position uridine thiolation"/>
    <property type="evidence" value="ECO:0007669"/>
    <property type="project" value="TreeGrafter"/>
</dbReference>
<feature type="binding site" evidence="9">
    <location>
        <position position="116"/>
    </location>
    <ligand>
        <name>ATP</name>
        <dbReference type="ChEBI" id="CHEBI:30616"/>
    </ligand>
</feature>